<dbReference type="Pfam" id="PF22654">
    <property type="entry name" value="DUF7008"/>
    <property type="match status" value="1"/>
</dbReference>
<dbReference type="InterPro" id="IPR050953">
    <property type="entry name" value="N4_N6_ade-DNA_methylase"/>
</dbReference>
<comment type="caution">
    <text evidence="8">The sequence shown here is derived from an EMBL/GenBank/DDBJ whole genome shotgun (WGS) entry which is preliminary data.</text>
</comment>
<evidence type="ECO:0000259" key="6">
    <source>
        <dbReference type="Pfam" id="PF07669"/>
    </source>
</evidence>
<name>A0A401YWK2_9ACTN</name>
<keyword evidence="3" id="KW-0808">Transferase</keyword>
<dbReference type="SUPFAM" id="SSF53335">
    <property type="entry name" value="S-adenosyl-L-methionine-dependent methyltransferases"/>
    <property type="match status" value="1"/>
</dbReference>
<accession>A0A401YWK2</accession>
<dbReference type="InterPro" id="IPR054277">
    <property type="entry name" value="DUF7008"/>
</dbReference>
<feature type="domain" description="Type II methyltransferase M.TaqI-like" evidence="6">
    <location>
        <begin position="293"/>
        <end position="473"/>
    </location>
</feature>
<sequence length="1208" mass="135979">MAKAAPEGRDLPRALRRLTSTLENDLRQRSGGVDRFRKASRREYERARLTGRTAATYAAWRDERVTQIAAAWVLGAVYVRFCEDNGLVDLPFLAGPGNRLAVAEQRHEEFLRRHPGDSDRDWLIAAFERLARSHRTLEEIFSRTHNPLWQLSPSFEAATELVNFWRQKNADGRIRFDFTDADLDTDFLGDVYEDLSDQARRTHGLLRTPDFIVEFILDLTLQPALAEFGLEPTIQFPRTDGFSEPMRGLRCIDPACGSGSFLIGMFRRLLNAWRTREPKAPDQVLVQRALDSVHGCDRVPFAVNIARFRLLITALREMGRQRLEHIPDFRPTVAVADSLSYSRVATATDTLFTEGVEEFTDSFEEVHEFFASGDLLAKGSYHVVVTNPPFIIEKDMEVQYRRRSAPPVSTAIQPLSSYFLRRAFDLAVQASNPQSRSGFIGILMPSSFTRREFGRSLIEDFLRTVDLTHVIDSSGAYIPGYGTPTVILIGRQRTPAPRGNVRAVLGIQREPFAPAEPARGLVWQSLVEHVDQPGAESVWLSVRDVERSTFATFPWNLAGGGESELQAALERSARRLGDVLDQPIGAASSPGPDGAFILGAAWFRMHPDAAQLRRRLVAGHDVRDWSVGDDAAALVPYAADNSPLPFEPESSWGRLLWPLRQALKAGAGFGGSGPSRSGRPWWSWARWVASRHPAAPTLTYAAVATHNHVALEHGETAFLQSAPVIVLPDRSTSMDHLALLGVLNSSTVCFWLKQVSPDKGTGPVTGSIRQGDWSKRYHFTGRTLQRCPLPDELPSELGRSLHALAQQVSRNEPKNLYTAEDFPTLATRDSSRAVHARLREQMIALQEELDWSTYGSYGLLGPDEVARTTQGPDARVPEVRLGERAFEIVLARAVAAGEADHAWFKQHGAAPVTEIPARWPSKYRAIVQARMDAIATHRDIALIERPEYKRRWSSKSWEHKEQEAIRSWLLDRCSDQRHWFREDKNRRPRILTIDQLADLLHRDDRLRAIASRYATDWLDEPDAPLSRVLADVIAAEHVPYLAVLRYRESGLRKRAQWEQIWDLQRKEDDTGQPLGIPIPPKYTGIDYLRPSYWRLRGNLDVARERFISYPDAGPADSADSLLLGWGGWNHLDQAEALADLVKTHIQPSLRLTPLLAGLRELMPWVHQWYSGAAATHLQHFLDEQSAHLGLSADDLAAWRPAKRARGRI</sequence>
<dbReference type="InterPro" id="IPR002052">
    <property type="entry name" value="DNA_methylase_N6_adenine_CS"/>
</dbReference>
<evidence type="ECO:0000256" key="1">
    <source>
        <dbReference type="ARBA" id="ARBA00011900"/>
    </source>
</evidence>
<evidence type="ECO:0000256" key="4">
    <source>
        <dbReference type="ARBA" id="ARBA00022691"/>
    </source>
</evidence>
<dbReference type="InterPro" id="IPR029063">
    <property type="entry name" value="SAM-dependent_MTases_sf"/>
</dbReference>
<keyword evidence="2 8" id="KW-0489">Methyltransferase</keyword>
<dbReference type="PROSITE" id="PS00092">
    <property type="entry name" value="N6_MTASE"/>
    <property type="match status" value="1"/>
</dbReference>
<feature type="domain" description="DUF7008" evidence="7">
    <location>
        <begin position="842"/>
        <end position="1207"/>
    </location>
</feature>
<dbReference type="PANTHER" id="PTHR33841:SF1">
    <property type="entry name" value="DNA METHYLTRANSFERASE A"/>
    <property type="match status" value="1"/>
</dbReference>
<dbReference type="EMBL" id="BIFH01000030">
    <property type="protein sequence ID" value="GCD98966.1"/>
    <property type="molecule type" value="Genomic_DNA"/>
</dbReference>
<evidence type="ECO:0000313" key="9">
    <source>
        <dbReference type="Proteomes" id="UP000286931"/>
    </source>
</evidence>
<dbReference type="GO" id="GO:0032259">
    <property type="term" value="P:methylation"/>
    <property type="evidence" value="ECO:0007669"/>
    <property type="project" value="UniProtKB-KW"/>
</dbReference>
<keyword evidence="9" id="KW-1185">Reference proteome</keyword>
<evidence type="ECO:0000256" key="3">
    <source>
        <dbReference type="ARBA" id="ARBA00022679"/>
    </source>
</evidence>
<dbReference type="EC" id="2.1.1.72" evidence="1"/>
<evidence type="ECO:0000256" key="2">
    <source>
        <dbReference type="ARBA" id="ARBA00022603"/>
    </source>
</evidence>
<organism evidence="8 9">
    <name type="scientific">Embleya hyalina</name>
    <dbReference type="NCBI Taxonomy" id="516124"/>
    <lineage>
        <taxon>Bacteria</taxon>
        <taxon>Bacillati</taxon>
        <taxon>Actinomycetota</taxon>
        <taxon>Actinomycetes</taxon>
        <taxon>Kitasatosporales</taxon>
        <taxon>Streptomycetaceae</taxon>
        <taxon>Embleya</taxon>
    </lineage>
</organism>
<evidence type="ECO:0000313" key="8">
    <source>
        <dbReference type="EMBL" id="GCD98966.1"/>
    </source>
</evidence>
<comment type="catalytic activity">
    <reaction evidence="5">
        <text>a 2'-deoxyadenosine in DNA + S-adenosyl-L-methionine = an N(6)-methyl-2'-deoxyadenosine in DNA + S-adenosyl-L-homocysteine + H(+)</text>
        <dbReference type="Rhea" id="RHEA:15197"/>
        <dbReference type="Rhea" id="RHEA-COMP:12418"/>
        <dbReference type="Rhea" id="RHEA-COMP:12419"/>
        <dbReference type="ChEBI" id="CHEBI:15378"/>
        <dbReference type="ChEBI" id="CHEBI:57856"/>
        <dbReference type="ChEBI" id="CHEBI:59789"/>
        <dbReference type="ChEBI" id="CHEBI:90615"/>
        <dbReference type="ChEBI" id="CHEBI:90616"/>
        <dbReference type="EC" id="2.1.1.72"/>
    </reaction>
</comment>
<dbReference type="PANTHER" id="PTHR33841">
    <property type="entry name" value="DNA METHYLTRANSFERASE YEEA-RELATED"/>
    <property type="match status" value="1"/>
</dbReference>
<dbReference type="Gene3D" id="3.40.50.150">
    <property type="entry name" value="Vaccinia Virus protein VP39"/>
    <property type="match status" value="1"/>
</dbReference>
<dbReference type="GO" id="GO:0006304">
    <property type="term" value="P:DNA modification"/>
    <property type="evidence" value="ECO:0007669"/>
    <property type="project" value="InterPro"/>
</dbReference>
<protein>
    <recommendedName>
        <fullName evidence="1">site-specific DNA-methyltransferase (adenine-specific)</fullName>
        <ecNumber evidence="1">2.1.1.72</ecNumber>
    </recommendedName>
</protein>
<evidence type="ECO:0000259" key="7">
    <source>
        <dbReference type="Pfam" id="PF22654"/>
    </source>
</evidence>
<dbReference type="InterPro" id="IPR011639">
    <property type="entry name" value="MethylTrfase_TaqI-like_dom"/>
</dbReference>
<dbReference type="GO" id="GO:0003676">
    <property type="term" value="F:nucleic acid binding"/>
    <property type="evidence" value="ECO:0007669"/>
    <property type="project" value="InterPro"/>
</dbReference>
<dbReference type="OrthoDB" id="4280289at2"/>
<proteinExistence type="predicted"/>
<evidence type="ECO:0000256" key="5">
    <source>
        <dbReference type="ARBA" id="ARBA00047942"/>
    </source>
</evidence>
<dbReference type="Proteomes" id="UP000286931">
    <property type="component" value="Unassembled WGS sequence"/>
</dbReference>
<dbReference type="NCBIfam" id="NF033451">
    <property type="entry name" value="BREX_2_MTaseX"/>
    <property type="match status" value="1"/>
</dbReference>
<dbReference type="AlphaFoldDB" id="A0A401YWK2"/>
<reference evidence="8 9" key="1">
    <citation type="submission" date="2018-12" db="EMBL/GenBank/DDBJ databases">
        <title>Draft genome sequence of Embleya hyalina NBRC 13850T.</title>
        <authorList>
            <person name="Komaki H."/>
            <person name="Hosoyama A."/>
            <person name="Kimura A."/>
            <person name="Ichikawa N."/>
            <person name="Tamura T."/>
        </authorList>
    </citation>
    <scope>NUCLEOTIDE SEQUENCE [LARGE SCALE GENOMIC DNA]</scope>
    <source>
        <strain evidence="8 9">NBRC 13850</strain>
    </source>
</reference>
<gene>
    <name evidence="8" type="ORF">EHYA_06678</name>
</gene>
<dbReference type="RefSeq" id="WP_126640822.1">
    <property type="nucleotide sequence ID" value="NZ_BIFH01000030.1"/>
</dbReference>
<keyword evidence="4" id="KW-0949">S-adenosyl-L-methionine</keyword>
<dbReference type="GO" id="GO:0009007">
    <property type="term" value="F:site-specific DNA-methyltransferase (adenine-specific) activity"/>
    <property type="evidence" value="ECO:0007669"/>
    <property type="project" value="UniProtKB-EC"/>
</dbReference>
<dbReference type="Pfam" id="PF07669">
    <property type="entry name" value="Eco57I"/>
    <property type="match status" value="1"/>
</dbReference>
<dbReference type="PRINTS" id="PR00507">
    <property type="entry name" value="N12N6MTFRASE"/>
</dbReference>